<organism evidence="3 4">
    <name type="scientific">Amorphus orientalis</name>
    <dbReference type="NCBI Taxonomy" id="649198"/>
    <lineage>
        <taxon>Bacteria</taxon>
        <taxon>Pseudomonadati</taxon>
        <taxon>Pseudomonadota</taxon>
        <taxon>Alphaproteobacteria</taxon>
        <taxon>Hyphomicrobiales</taxon>
        <taxon>Amorphaceae</taxon>
        <taxon>Amorphus</taxon>
    </lineage>
</organism>
<evidence type="ECO:0000259" key="2">
    <source>
        <dbReference type="Pfam" id="PF09937"/>
    </source>
</evidence>
<evidence type="ECO:0000313" key="4">
    <source>
        <dbReference type="Proteomes" id="UP001229244"/>
    </source>
</evidence>
<protein>
    <submittedName>
        <fullName evidence="3">Uncharacterized protein YjbI with pentapeptide repeats</fullName>
    </submittedName>
</protein>
<dbReference type="PANTHER" id="PTHR47485:SF1">
    <property type="entry name" value="THYLAKOID LUMENAL 17.4 KDA PROTEIN, CHLOROPLASTIC"/>
    <property type="match status" value="1"/>
</dbReference>
<dbReference type="Gene3D" id="2.160.20.80">
    <property type="entry name" value="E3 ubiquitin-protein ligase SopA"/>
    <property type="match status" value="2"/>
</dbReference>
<gene>
    <name evidence="3" type="ORF">J2S73_003911</name>
</gene>
<name>A0AAE4AUR3_9HYPH</name>
<dbReference type="Proteomes" id="UP001229244">
    <property type="component" value="Unassembled WGS sequence"/>
</dbReference>
<dbReference type="Pfam" id="PF00805">
    <property type="entry name" value="Pentapeptide"/>
    <property type="match status" value="4"/>
</dbReference>
<evidence type="ECO:0000256" key="1">
    <source>
        <dbReference type="ARBA" id="ARBA00022737"/>
    </source>
</evidence>
<dbReference type="RefSeq" id="WP_306887346.1">
    <property type="nucleotide sequence ID" value="NZ_JAUSUL010000005.1"/>
</dbReference>
<comment type="caution">
    <text evidence="3">The sequence shown here is derived from an EMBL/GenBank/DDBJ whole genome shotgun (WGS) entry which is preliminary data.</text>
</comment>
<evidence type="ECO:0000313" key="3">
    <source>
        <dbReference type="EMBL" id="MDQ0317427.1"/>
    </source>
</evidence>
<sequence length="1050" mass="114939">MPGIIKPMRLGVLTKCTPYRKGAMFTVTALGLFDLLEPDYLLMETGLWPMAADQLPGGSVLDFGTPKPNGEVIVAGSAIPPGGHPAKEVTVEAEVGPVSKRVMVVGDRVWVHGDNGPVFTDPVPFTHMPLVPERAFGGEGVVENPVGRGAGARLLYDAGYKAPLPNLENPAHPILDIEDAPHPAWFGPYPLDAPIRRKYMGTYDRAYMKTHFPGYPEDFDTRYFLTAPADQQIDGYFRGDEPVRVAGMSSSHPTVHSRLPGVRARAFVDRTSEPAGLHELHMHLDTVWLFGSVNKGVVAFRGSTEIEDIEGDDVAYVMIAYERLSDPPRDVSYYEEVYRQRRDPKEKIKYLLADYQLSPGIDPEVWERRRASKLEAFQQQMDAFREAQGFQLRKQFEDRDLPPALIADMPLPQIPPVAIPTEEEIERGEADFASMLDDMAEQKKFADTVILELEGLRERQLAEKGITAFDDMPRAADLKPGIEADPKYAGTLANFHVEQPDIARTTAELDAFVDSIPTFDSRPTEQQEQVRSAVAAAKDMVTGAAFENPDGFGGSEEERFEKARARALDLPEAQPFHQARQELARAAERMETTGLADMLAEAKEVIEPKKFREMMADMEASGLDPDAIEAGRQRLAQTEKQIGKFLPAVDAGEPGEGFEALLSSITEFSQSREPLDPDELLRELEAVFAIIEPMTIDGQRKTRLLVPKPTAPMPAFGPETAKRLGKLALDDIGVGDLAGRDLAGADLAGADLSGADLSGTLLEGANLEGANLTGITAHGAALTGANLRNARLARADLKDVNFGAAVLDGADFTGARIENPILMETSLAGIVLNEAHLIRWSAVNLDLRSVHFDRAHIANGNFIRCDLAHASFRGAKIVRSIVIEGSLNGAHFNGAELEKAGFIKTDLERVVFDEARLVSSGFVGEPVMTYASFTDVHAVKTSWLAADLKESCFLRANLRDCSLMLSDARWSDFRLAALHNTLMLRANFGECDFFGANLMGAQMRKANLAFASLRRANAYSADFSLAKLTGADLHHAHLVKTTFRAPETVD</sequence>
<dbReference type="SUPFAM" id="SSF141571">
    <property type="entry name" value="Pentapeptide repeat-like"/>
    <property type="match status" value="2"/>
</dbReference>
<dbReference type="Pfam" id="PF09937">
    <property type="entry name" value="DUF2169"/>
    <property type="match status" value="1"/>
</dbReference>
<dbReference type="EMBL" id="JAUSUL010000005">
    <property type="protein sequence ID" value="MDQ0317427.1"/>
    <property type="molecule type" value="Genomic_DNA"/>
</dbReference>
<keyword evidence="4" id="KW-1185">Reference proteome</keyword>
<feature type="domain" description="DUF2169" evidence="2">
    <location>
        <begin position="24"/>
        <end position="301"/>
    </location>
</feature>
<dbReference type="AlphaFoldDB" id="A0AAE4AUR3"/>
<accession>A0AAE4AUR3</accession>
<dbReference type="InterPro" id="IPR018683">
    <property type="entry name" value="DUF2169"/>
</dbReference>
<keyword evidence="1" id="KW-0677">Repeat</keyword>
<dbReference type="PANTHER" id="PTHR47485">
    <property type="entry name" value="THYLAKOID LUMENAL 17.4 KDA PROTEIN, CHLOROPLASTIC"/>
    <property type="match status" value="1"/>
</dbReference>
<dbReference type="InterPro" id="IPR001646">
    <property type="entry name" value="5peptide_repeat"/>
</dbReference>
<reference evidence="3" key="1">
    <citation type="submission" date="2023-07" db="EMBL/GenBank/DDBJ databases">
        <title>Genomic Encyclopedia of Type Strains, Phase IV (KMG-IV): sequencing the most valuable type-strain genomes for metagenomic binning, comparative biology and taxonomic classification.</title>
        <authorList>
            <person name="Goeker M."/>
        </authorList>
    </citation>
    <scope>NUCLEOTIDE SEQUENCE</scope>
    <source>
        <strain evidence="3">DSM 21202</strain>
    </source>
</reference>
<proteinExistence type="predicted"/>